<dbReference type="OMA" id="LAAMTYS"/>
<dbReference type="CDD" id="cd00167">
    <property type="entry name" value="SANT"/>
    <property type="match status" value="1"/>
</dbReference>
<dbReference type="RefSeq" id="XP_008614340.1">
    <property type="nucleotide sequence ID" value="XM_008616118.1"/>
</dbReference>
<dbReference type="EMBL" id="JH767164">
    <property type="protein sequence ID" value="EQC32399.1"/>
    <property type="molecule type" value="Genomic_DNA"/>
</dbReference>
<feature type="domain" description="CCHC-type" evidence="3">
    <location>
        <begin position="789"/>
        <end position="805"/>
    </location>
</feature>
<gene>
    <name evidence="4" type="ORF">SDRG_10142</name>
</gene>
<feature type="chain" id="PRO_5004582985" description="CCHC-type domain-containing protein" evidence="2">
    <location>
        <begin position="23"/>
        <end position="938"/>
    </location>
</feature>
<feature type="compositionally biased region" description="Polar residues" evidence="1">
    <location>
        <begin position="681"/>
        <end position="697"/>
    </location>
</feature>
<feature type="region of interest" description="Disordered" evidence="1">
    <location>
        <begin position="821"/>
        <end position="841"/>
    </location>
</feature>
<name>T0Q3J3_SAPDV</name>
<organism evidence="4 5">
    <name type="scientific">Saprolegnia diclina (strain VS20)</name>
    <dbReference type="NCBI Taxonomy" id="1156394"/>
    <lineage>
        <taxon>Eukaryota</taxon>
        <taxon>Sar</taxon>
        <taxon>Stramenopiles</taxon>
        <taxon>Oomycota</taxon>
        <taxon>Saprolegniomycetes</taxon>
        <taxon>Saprolegniales</taxon>
        <taxon>Saprolegniaceae</taxon>
        <taxon>Saprolegnia</taxon>
    </lineage>
</organism>
<dbReference type="VEuPathDB" id="FungiDB:SDRG_10142"/>
<dbReference type="GeneID" id="19950869"/>
<accession>T0Q3J3</accession>
<keyword evidence="5" id="KW-1185">Reference proteome</keyword>
<feature type="signal peptide" evidence="2">
    <location>
        <begin position="1"/>
        <end position="22"/>
    </location>
</feature>
<reference evidence="4 5" key="1">
    <citation type="submission" date="2012-04" db="EMBL/GenBank/DDBJ databases">
        <title>The Genome Sequence of Saprolegnia declina VS20.</title>
        <authorList>
            <consortium name="The Broad Institute Genome Sequencing Platform"/>
            <person name="Russ C."/>
            <person name="Nusbaum C."/>
            <person name="Tyler B."/>
            <person name="van West P."/>
            <person name="Dieguez-Uribeondo J."/>
            <person name="de Bruijn I."/>
            <person name="Tripathy S."/>
            <person name="Jiang R."/>
            <person name="Young S.K."/>
            <person name="Zeng Q."/>
            <person name="Gargeya S."/>
            <person name="Fitzgerald M."/>
            <person name="Haas B."/>
            <person name="Abouelleil A."/>
            <person name="Alvarado L."/>
            <person name="Arachchi H.M."/>
            <person name="Berlin A."/>
            <person name="Chapman S.B."/>
            <person name="Goldberg J."/>
            <person name="Griggs A."/>
            <person name="Gujja S."/>
            <person name="Hansen M."/>
            <person name="Howarth C."/>
            <person name="Imamovic A."/>
            <person name="Larimer J."/>
            <person name="McCowen C."/>
            <person name="Montmayeur A."/>
            <person name="Murphy C."/>
            <person name="Neiman D."/>
            <person name="Pearson M."/>
            <person name="Priest M."/>
            <person name="Roberts A."/>
            <person name="Saif S."/>
            <person name="Shea T."/>
            <person name="Sisk P."/>
            <person name="Sykes S."/>
            <person name="Wortman J."/>
            <person name="Nusbaum C."/>
            <person name="Birren B."/>
        </authorList>
    </citation>
    <scope>NUCLEOTIDE SEQUENCE [LARGE SCALE GENOMIC DNA]</scope>
    <source>
        <strain evidence="4 5">VS20</strain>
    </source>
</reference>
<feature type="domain" description="CCHC-type" evidence="3">
    <location>
        <begin position="317"/>
        <end position="333"/>
    </location>
</feature>
<dbReference type="Gene3D" id="1.10.10.60">
    <property type="entry name" value="Homeodomain-like"/>
    <property type="match status" value="1"/>
</dbReference>
<evidence type="ECO:0000313" key="5">
    <source>
        <dbReference type="Proteomes" id="UP000030762"/>
    </source>
</evidence>
<dbReference type="AlphaFoldDB" id="T0Q3J3"/>
<dbReference type="Proteomes" id="UP000030762">
    <property type="component" value="Unassembled WGS sequence"/>
</dbReference>
<feature type="region of interest" description="Disordered" evidence="1">
    <location>
        <begin position="323"/>
        <end position="383"/>
    </location>
</feature>
<dbReference type="SMART" id="SM00343">
    <property type="entry name" value="ZnF_C2HC"/>
    <property type="match status" value="4"/>
</dbReference>
<dbReference type="InParanoid" id="T0Q3J3"/>
<protein>
    <recommendedName>
        <fullName evidence="3">CCHC-type domain-containing protein</fullName>
    </recommendedName>
</protein>
<dbReference type="GO" id="GO:0008270">
    <property type="term" value="F:zinc ion binding"/>
    <property type="evidence" value="ECO:0007669"/>
    <property type="project" value="InterPro"/>
</dbReference>
<evidence type="ECO:0000256" key="1">
    <source>
        <dbReference type="SAM" id="MobiDB-lite"/>
    </source>
</evidence>
<dbReference type="OrthoDB" id="10443028at2759"/>
<dbReference type="GO" id="GO:0003676">
    <property type="term" value="F:nucleic acid binding"/>
    <property type="evidence" value="ECO:0007669"/>
    <property type="project" value="InterPro"/>
</dbReference>
<feature type="domain" description="CCHC-type" evidence="3">
    <location>
        <begin position="736"/>
        <end position="752"/>
    </location>
</feature>
<dbReference type="InterPro" id="IPR001005">
    <property type="entry name" value="SANT/Myb"/>
</dbReference>
<sequence>MRALLLAISSLTMAVYRGPVLTACHELPTWKPAFLAAATMRGLDAYFTTPDYRDPTLADRISAATMDAFTVTADSRLLEVSLDLRRAERREAEKRRASLRDEYVQKSVDRACTVLYANEMLAAVQLLFAAVDSAISSELLHGAGGPYEMWGRLCTLVSSPESLAVGLCGMFALRVQDGEAPRTFFARLEASTEQYAQSLLCHSFGKARCSADPRFEANVMDLTKVLMFARAWPVDVTGSFEQTKPLSYELLKQRMMAHLDGAYCFYCHSKEHVDAFCYNLAQARQKRTVRAGYVLPSGSTYPSMSDASRLQITTRRFCTTCQSTRHRDDDCPNRDNGLAMDAPSHGSPGVIKEEDGVVREDAKHAQDTDAAASPHAHDRTPERDWYEGPVLTDMADFPQWKPAFLARAALHCYVEFYTLVDAQANPKLVTPAELREVHASARDAEPQAPSEATIADHDMRVRRRLRHMRGLLHAKYAAKTYEVGEEAAAYLRSAVDGALHGHFEDASSPFEMWQALFGSYCISPDGTKAALLEHLAAMTYSPRCKAALFLQRLEAAVARYATFALPPMSSTHAALYHSVVDSLKMSFLVRALQCHLRSDLALWLADVPSGDFAHLQCCLLTHAATLPDTNAEEDVMLVSPAATMLAAAYEATMQEDSLASPLHPVERRSVYLALQPENADATTSLPPMQLSRTSTPPLQEAADRGSPEVLLSSVAAATKDAISKRREDDESRSRTTCTYCHGTQHVDAACKRLAQAVRDTIVRSDYDLPYGMTFPELGSDNLVEEDRRFCTYCQSTRHYDNKCPMRAKHKKTKCLRRGYVAPTKPNNERQRTEPAPSTLPLTTTKKRLRANSSDGDGVACNEIWSTDETAALERLVQTHGQDWDRVLTAGHHDKTLLPSRTTDSVRTRMRWLERQGRGSIADAGDVGTYSYDVPHVTI</sequence>
<evidence type="ECO:0000313" key="4">
    <source>
        <dbReference type="EMBL" id="EQC32399.1"/>
    </source>
</evidence>
<evidence type="ECO:0000259" key="3">
    <source>
        <dbReference type="SMART" id="SM00343"/>
    </source>
</evidence>
<feature type="domain" description="CCHC-type" evidence="3">
    <location>
        <begin position="263"/>
        <end position="279"/>
    </location>
</feature>
<feature type="compositionally biased region" description="Basic and acidic residues" evidence="1">
    <location>
        <begin position="351"/>
        <end position="367"/>
    </location>
</feature>
<feature type="region of interest" description="Disordered" evidence="1">
    <location>
        <begin position="681"/>
        <end position="705"/>
    </location>
</feature>
<evidence type="ECO:0000256" key="2">
    <source>
        <dbReference type="SAM" id="SignalP"/>
    </source>
</evidence>
<keyword evidence="2" id="KW-0732">Signal</keyword>
<proteinExistence type="predicted"/>
<dbReference type="Gene3D" id="4.10.60.10">
    <property type="entry name" value="Zinc finger, CCHC-type"/>
    <property type="match status" value="2"/>
</dbReference>
<dbReference type="InterPro" id="IPR001878">
    <property type="entry name" value="Znf_CCHC"/>
</dbReference>